<dbReference type="FunFam" id="1.10.287.950:FF:000001">
    <property type="entry name" value="Methyl-accepting chemotaxis sensory transducer"/>
    <property type="match status" value="1"/>
</dbReference>
<evidence type="ECO:0000256" key="3">
    <source>
        <dbReference type="ARBA" id="ARBA00029447"/>
    </source>
</evidence>
<dbReference type="InterPro" id="IPR051310">
    <property type="entry name" value="MCP_chemotaxis"/>
</dbReference>
<dbReference type="SUPFAM" id="SSF58104">
    <property type="entry name" value="Methyl-accepting chemotaxis protein (MCP) signaling domain"/>
    <property type="match status" value="1"/>
</dbReference>
<gene>
    <name evidence="8" type="ORF">EYS42_10495</name>
</gene>
<dbReference type="InterPro" id="IPR003660">
    <property type="entry name" value="HAMP_dom"/>
</dbReference>
<evidence type="ECO:0000256" key="1">
    <source>
        <dbReference type="ARBA" id="ARBA00004370"/>
    </source>
</evidence>
<dbReference type="AlphaFoldDB" id="A0A4Q9GZ61"/>
<dbReference type="GO" id="GO:0007165">
    <property type="term" value="P:signal transduction"/>
    <property type="evidence" value="ECO:0007669"/>
    <property type="project" value="UniProtKB-KW"/>
</dbReference>
<keyword evidence="5" id="KW-0812">Transmembrane</keyword>
<organism evidence="8 9">
    <name type="scientific">Aquabacterium lacunae</name>
    <dbReference type="NCBI Taxonomy" id="2528630"/>
    <lineage>
        <taxon>Bacteria</taxon>
        <taxon>Pseudomonadati</taxon>
        <taxon>Pseudomonadota</taxon>
        <taxon>Betaproteobacteria</taxon>
        <taxon>Burkholderiales</taxon>
        <taxon>Aquabacterium</taxon>
    </lineage>
</organism>
<dbReference type="PANTHER" id="PTHR43531">
    <property type="entry name" value="PROTEIN ICFG"/>
    <property type="match status" value="1"/>
</dbReference>
<dbReference type="OrthoDB" id="9806477at2"/>
<sequence length="513" mass="56079">MPYLSSITGRLLIVTLTLTLALVASALYNNHQLQLISENTRRTGDNRIPQLAEMAELELQVTRVSLQLRHAMLARNPEERSTALTDIGQRKQRIQVLLDEYESRLFTDIGRKRFQTVRPAVETFWRVGGENIRLIQAGDKDSAFAHLVDHTIPARNALLKQLSDTVQYQRDSTLKDMAAIERSVHQTRVMLISLFALVCVGLLGFSWWANRAINSRIQASRTVIERVRDGDLSKPIATDRHDEFKPLLQALHDMQDGLGQVVRDVRRHADHVASTSTIIAEGSHSLSERTDHQSQALLRTASTMEQLGQAVKTNTEHAAQAAEMAQQASDVARQGGMAVQNVVETMRGIHEASRKISEIISVIDGIAFQTNILALNAAVEAARAGENGRGFAVVAGEVRTLAQRSAGAAREIRSLITVSGEQVEKGSKLVEHAGDTMTQIVGAIEQVTGIVQDISRASAEQHAGVSVVGQAVNDMDRATQQNLNLVQQSTQAAGNLQEQSTALVDSVAVFKVG</sequence>
<dbReference type="CDD" id="cd11386">
    <property type="entry name" value="MCP_signal"/>
    <property type="match status" value="1"/>
</dbReference>
<feature type="domain" description="HAMP" evidence="7">
    <location>
        <begin position="211"/>
        <end position="263"/>
    </location>
</feature>
<feature type="domain" description="Methyl-accepting transducer" evidence="6">
    <location>
        <begin position="268"/>
        <end position="497"/>
    </location>
</feature>
<keyword evidence="9" id="KW-1185">Reference proteome</keyword>
<evidence type="ECO:0000259" key="6">
    <source>
        <dbReference type="PROSITE" id="PS50111"/>
    </source>
</evidence>
<accession>A0A4Q9GZ61</accession>
<proteinExistence type="inferred from homology"/>
<evidence type="ECO:0000313" key="8">
    <source>
        <dbReference type="EMBL" id="TBO30125.1"/>
    </source>
</evidence>
<dbReference type="Pfam" id="PF00015">
    <property type="entry name" value="MCPsignal"/>
    <property type="match status" value="1"/>
</dbReference>
<reference evidence="8 9" key="1">
    <citation type="submission" date="2019-02" db="EMBL/GenBank/DDBJ databases">
        <title>Aquabacterium sp. strain KMB7.</title>
        <authorList>
            <person name="Chen W.-M."/>
        </authorList>
    </citation>
    <scope>NUCLEOTIDE SEQUENCE [LARGE SCALE GENOMIC DNA]</scope>
    <source>
        <strain evidence="8 9">KMB7</strain>
    </source>
</reference>
<dbReference type="Proteomes" id="UP000292120">
    <property type="component" value="Unassembled WGS sequence"/>
</dbReference>
<dbReference type="CDD" id="cd06225">
    <property type="entry name" value="HAMP"/>
    <property type="match status" value="1"/>
</dbReference>
<evidence type="ECO:0000256" key="5">
    <source>
        <dbReference type="SAM" id="Phobius"/>
    </source>
</evidence>
<dbReference type="Pfam" id="PF12729">
    <property type="entry name" value="4HB_MCP_1"/>
    <property type="match status" value="1"/>
</dbReference>
<dbReference type="PANTHER" id="PTHR43531:SF14">
    <property type="entry name" value="METHYL-ACCEPTING CHEMOTAXIS PROTEIN I-RELATED"/>
    <property type="match status" value="1"/>
</dbReference>
<dbReference type="RefSeq" id="WP_130968118.1">
    <property type="nucleotide sequence ID" value="NZ_SIXI01000004.1"/>
</dbReference>
<evidence type="ECO:0000259" key="7">
    <source>
        <dbReference type="PROSITE" id="PS50885"/>
    </source>
</evidence>
<keyword evidence="5" id="KW-1133">Transmembrane helix</keyword>
<dbReference type="PROSITE" id="PS50885">
    <property type="entry name" value="HAMP"/>
    <property type="match status" value="1"/>
</dbReference>
<dbReference type="InterPro" id="IPR004090">
    <property type="entry name" value="Chemotax_Me-accpt_rcpt"/>
</dbReference>
<dbReference type="GO" id="GO:0005886">
    <property type="term" value="C:plasma membrane"/>
    <property type="evidence" value="ECO:0007669"/>
    <property type="project" value="TreeGrafter"/>
</dbReference>
<name>A0A4Q9GZ61_9BURK</name>
<comment type="similarity">
    <text evidence="3">Belongs to the methyl-accepting chemotaxis (MCP) protein family.</text>
</comment>
<dbReference type="InterPro" id="IPR024478">
    <property type="entry name" value="HlyB_4HB_MCP"/>
</dbReference>
<evidence type="ECO:0000313" key="9">
    <source>
        <dbReference type="Proteomes" id="UP000292120"/>
    </source>
</evidence>
<dbReference type="GO" id="GO:0006935">
    <property type="term" value="P:chemotaxis"/>
    <property type="evidence" value="ECO:0007669"/>
    <property type="project" value="InterPro"/>
</dbReference>
<dbReference type="PROSITE" id="PS50111">
    <property type="entry name" value="CHEMOTAXIS_TRANSDUC_2"/>
    <property type="match status" value="1"/>
</dbReference>
<keyword evidence="4" id="KW-0807">Transducer</keyword>
<dbReference type="InterPro" id="IPR047347">
    <property type="entry name" value="YvaQ-like_sensor"/>
</dbReference>
<dbReference type="Gene3D" id="1.10.287.950">
    <property type="entry name" value="Methyl-accepting chemotaxis protein"/>
    <property type="match status" value="1"/>
</dbReference>
<dbReference type="Pfam" id="PF00672">
    <property type="entry name" value="HAMP"/>
    <property type="match status" value="1"/>
</dbReference>
<dbReference type="GO" id="GO:0004888">
    <property type="term" value="F:transmembrane signaling receptor activity"/>
    <property type="evidence" value="ECO:0007669"/>
    <property type="project" value="InterPro"/>
</dbReference>
<dbReference type="SMART" id="SM00304">
    <property type="entry name" value="HAMP"/>
    <property type="match status" value="1"/>
</dbReference>
<comment type="caution">
    <text evidence="8">The sequence shown here is derived from an EMBL/GenBank/DDBJ whole genome shotgun (WGS) entry which is preliminary data.</text>
</comment>
<dbReference type="EMBL" id="SIXI01000004">
    <property type="protein sequence ID" value="TBO30125.1"/>
    <property type="molecule type" value="Genomic_DNA"/>
</dbReference>
<dbReference type="CDD" id="cd19411">
    <property type="entry name" value="MCP2201-like_sensor"/>
    <property type="match status" value="1"/>
</dbReference>
<dbReference type="PRINTS" id="PR00260">
    <property type="entry name" value="CHEMTRNSDUCR"/>
</dbReference>
<comment type="subcellular location">
    <subcellularLocation>
        <location evidence="1">Membrane</location>
    </subcellularLocation>
</comment>
<keyword evidence="2" id="KW-0488">Methylation</keyword>
<keyword evidence="5" id="KW-0472">Membrane</keyword>
<evidence type="ECO:0000256" key="4">
    <source>
        <dbReference type="PROSITE-ProRule" id="PRU00284"/>
    </source>
</evidence>
<dbReference type="SMART" id="SM00283">
    <property type="entry name" value="MA"/>
    <property type="match status" value="1"/>
</dbReference>
<dbReference type="InterPro" id="IPR004089">
    <property type="entry name" value="MCPsignal_dom"/>
</dbReference>
<evidence type="ECO:0000256" key="2">
    <source>
        <dbReference type="ARBA" id="ARBA00022481"/>
    </source>
</evidence>
<feature type="transmembrane region" description="Helical" evidence="5">
    <location>
        <begin position="189"/>
        <end position="209"/>
    </location>
</feature>
<protein>
    <submittedName>
        <fullName evidence="8">HAMP domain-containing protein</fullName>
    </submittedName>
</protein>